<protein>
    <submittedName>
        <fullName evidence="2">Uncharacterized protein</fullName>
    </submittedName>
</protein>
<organism evidence="2">
    <name type="scientific">marine metagenome</name>
    <dbReference type="NCBI Taxonomy" id="408172"/>
    <lineage>
        <taxon>unclassified sequences</taxon>
        <taxon>metagenomes</taxon>
        <taxon>ecological metagenomes</taxon>
    </lineage>
</organism>
<evidence type="ECO:0000256" key="1">
    <source>
        <dbReference type="SAM" id="Phobius"/>
    </source>
</evidence>
<feature type="non-terminal residue" evidence="2">
    <location>
        <position position="193"/>
    </location>
</feature>
<proteinExistence type="predicted"/>
<keyword evidence="1" id="KW-0472">Membrane</keyword>
<keyword evidence="1" id="KW-1133">Transmembrane helix</keyword>
<reference evidence="2" key="1">
    <citation type="submission" date="2018-05" db="EMBL/GenBank/DDBJ databases">
        <authorList>
            <person name="Lanie J.A."/>
            <person name="Ng W.-L."/>
            <person name="Kazmierczak K.M."/>
            <person name="Andrzejewski T.M."/>
            <person name="Davidsen T.M."/>
            <person name="Wayne K.J."/>
            <person name="Tettelin H."/>
            <person name="Glass J.I."/>
            <person name="Rusch D."/>
            <person name="Podicherti R."/>
            <person name="Tsui H.-C.T."/>
            <person name="Winkler M.E."/>
        </authorList>
    </citation>
    <scope>NUCLEOTIDE SEQUENCE</scope>
</reference>
<dbReference type="AlphaFoldDB" id="A0A382P2D2"/>
<feature type="transmembrane region" description="Helical" evidence="1">
    <location>
        <begin position="94"/>
        <end position="117"/>
    </location>
</feature>
<feature type="transmembrane region" description="Helical" evidence="1">
    <location>
        <begin position="168"/>
        <end position="192"/>
    </location>
</feature>
<keyword evidence="1" id="KW-0812">Transmembrane</keyword>
<accession>A0A382P2D2</accession>
<evidence type="ECO:0000313" key="2">
    <source>
        <dbReference type="EMBL" id="SVC67564.1"/>
    </source>
</evidence>
<dbReference type="EMBL" id="UINC01104431">
    <property type="protein sequence ID" value="SVC67564.1"/>
    <property type="molecule type" value="Genomic_DNA"/>
</dbReference>
<sequence length="193" mass="22053">MRYHIRNLADAKPRSIGQENLFLAGGLMEYEDQKRDHRSWMDWINLNIDNAKKLYKEVGINLGEITRKLVSKIIEELRFFISKLTPVDFLCGSITFGIISFASLFLVAGIGLVSYQIFLWIKDGVWSEFTVKIVFNFLFEGTPVAQWLSNPESWFGLQKILEWLLESIPLSVALIVPSIFTLVGMMCITIAAL</sequence>
<name>A0A382P2D2_9ZZZZ</name>
<gene>
    <name evidence="2" type="ORF">METZ01_LOCUS320418</name>
</gene>